<dbReference type="Gene3D" id="3.40.50.300">
    <property type="entry name" value="P-loop containing nucleotide triphosphate hydrolases"/>
    <property type="match status" value="1"/>
</dbReference>
<dbReference type="PANTHER" id="PTHR42939">
    <property type="entry name" value="ABC TRANSPORTER ATP-BINDING PROTEIN ALBC-RELATED"/>
    <property type="match status" value="1"/>
</dbReference>
<dbReference type="SUPFAM" id="SSF52540">
    <property type="entry name" value="P-loop containing nucleoside triphosphate hydrolases"/>
    <property type="match status" value="1"/>
</dbReference>
<keyword evidence="1" id="KW-0813">Transport</keyword>
<dbReference type="InterPro" id="IPR051782">
    <property type="entry name" value="ABC_Transporter_VariousFunc"/>
</dbReference>
<reference evidence="5" key="1">
    <citation type="submission" date="2021-01" db="EMBL/GenBank/DDBJ databases">
        <title>Marivirga aurantiaca sp. nov., isolated from intertidal surface sediments.</title>
        <authorList>
            <person name="Zhang M."/>
        </authorList>
    </citation>
    <scope>NUCLEOTIDE SEQUENCE</scope>
    <source>
        <strain evidence="5">S37H4</strain>
    </source>
</reference>
<dbReference type="InterPro" id="IPR027417">
    <property type="entry name" value="P-loop_NTPase"/>
</dbReference>
<evidence type="ECO:0000313" key="5">
    <source>
        <dbReference type="EMBL" id="MBK6267285.1"/>
    </source>
</evidence>
<dbReference type="GO" id="GO:0016887">
    <property type="term" value="F:ATP hydrolysis activity"/>
    <property type="evidence" value="ECO:0007669"/>
    <property type="project" value="InterPro"/>
</dbReference>
<dbReference type="GO" id="GO:0005524">
    <property type="term" value="F:ATP binding"/>
    <property type="evidence" value="ECO:0007669"/>
    <property type="project" value="UniProtKB-KW"/>
</dbReference>
<evidence type="ECO:0000259" key="4">
    <source>
        <dbReference type="PROSITE" id="PS50893"/>
    </source>
</evidence>
<dbReference type="PROSITE" id="PS50893">
    <property type="entry name" value="ABC_TRANSPORTER_2"/>
    <property type="match status" value="1"/>
</dbReference>
<dbReference type="EMBL" id="JAEQBW010000016">
    <property type="protein sequence ID" value="MBK6267285.1"/>
    <property type="molecule type" value="Genomic_DNA"/>
</dbReference>
<evidence type="ECO:0000256" key="1">
    <source>
        <dbReference type="ARBA" id="ARBA00022448"/>
    </source>
</evidence>
<name>A0A934X2Q4_9BACT</name>
<organism evidence="5 6">
    <name type="scientific">Marivirga aurantiaca</name>
    <dbReference type="NCBI Taxonomy" id="2802615"/>
    <lineage>
        <taxon>Bacteria</taxon>
        <taxon>Pseudomonadati</taxon>
        <taxon>Bacteroidota</taxon>
        <taxon>Cytophagia</taxon>
        <taxon>Cytophagales</taxon>
        <taxon>Marivirgaceae</taxon>
        <taxon>Marivirga</taxon>
    </lineage>
</organism>
<dbReference type="Pfam" id="PF00005">
    <property type="entry name" value="ABC_tran"/>
    <property type="match status" value="1"/>
</dbReference>
<dbReference type="InterPro" id="IPR003439">
    <property type="entry name" value="ABC_transporter-like_ATP-bd"/>
</dbReference>
<dbReference type="PANTHER" id="PTHR42939:SF1">
    <property type="entry name" value="ABC TRANSPORTER ATP-BINDING PROTEIN ALBC-RELATED"/>
    <property type="match status" value="1"/>
</dbReference>
<gene>
    <name evidence="5" type="ORF">JKA74_19745</name>
</gene>
<keyword evidence="3 5" id="KW-0067">ATP-binding</keyword>
<evidence type="ECO:0000256" key="2">
    <source>
        <dbReference type="ARBA" id="ARBA00022741"/>
    </source>
</evidence>
<proteinExistence type="predicted"/>
<dbReference type="InterPro" id="IPR017871">
    <property type="entry name" value="ABC_transporter-like_CS"/>
</dbReference>
<dbReference type="Proteomes" id="UP000611723">
    <property type="component" value="Unassembled WGS sequence"/>
</dbReference>
<evidence type="ECO:0000313" key="6">
    <source>
        <dbReference type="Proteomes" id="UP000611723"/>
    </source>
</evidence>
<dbReference type="SMART" id="SM00382">
    <property type="entry name" value="AAA"/>
    <property type="match status" value="1"/>
</dbReference>
<accession>A0A934X2Q4</accession>
<dbReference type="InterPro" id="IPR003593">
    <property type="entry name" value="AAA+_ATPase"/>
</dbReference>
<keyword evidence="6" id="KW-1185">Reference proteome</keyword>
<dbReference type="RefSeq" id="WP_201432972.1">
    <property type="nucleotide sequence ID" value="NZ_JAEQBW010000016.1"/>
</dbReference>
<keyword evidence="2" id="KW-0547">Nucleotide-binding</keyword>
<sequence>MLQINNFIKRYSTGFRLEINSLHLKEGIHLIKGENGAGKSTLFKAIAGIHAFEGEIVLDNISIKQHPVAYRKHVNYSEAEPQFPDFLSLDDLILFVARAKQSPDDQVQSLKEEFGVNNYSKNRISSYSSGMLKKASLLLAFLGSPKLIILDEPFTTIDTETQANLISLIKKELLKGVSFLISSHHLPEIPFFDYESTLQLKNGNIILSK</sequence>
<comment type="caution">
    <text evidence="5">The sequence shown here is derived from an EMBL/GenBank/DDBJ whole genome shotgun (WGS) entry which is preliminary data.</text>
</comment>
<feature type="domain" description="ABC transporter" evidence="4">
    <location>
        <begin position="2"/>
        <end position="207"/>
    </location>
</feature>
<evidence type="ECO:0000256" key="3">
    <source>
        <dbReference type="ARBA" id="ARBA00022840"/>
    </source>
</evidence>
<dbReference type="PROSITE" id="PS00211">
    <property type="entry name" value="ABC_TRANSPORTER_1"/>
    <property type="match status" value="1"/>
</dbReference>
<dbReference type="AlphaFoldDB" id="A0A934X2Q4"/>
<protein>
    <submittedName>
        <fullName evidence="5">ABC transporter ATP-binding protein</fullName>
    </submittedName>
</protein>